<dbReference type="RefSeq" id="WP_114584737.1">
    <property type="nucleotide sequence ID" value="NZ_CP031150.1"/>
</dbReference>
<accession>A0A345E066</accession>
<dbReference type="OrthoDB" id="232948at2157"/>
<sequence>MTPTRRRRRLAVLSITAVLAAVLAPTATGLVTLDVTVDGTPIRDGGSITVTEDPELGVDVGGDESIESVTIRVDGETRASFEPNTTALSERLTLDLTDGNHTVSVAVAPGNRTLTATVRKDSTGPIVTVTSPFESAVAAPTGQVAIDHGAATLATDLDDPSGVREVRIERVYEWRFGGQSRRSVETYRIENPGDNVSQPILFGHHRNELRIEAVDVHGQRRTYDVVVWVIDEDRPRIALDRVERSGGRLRVAGTVSDGTKVDSLSYRVGRSAQRTYVLNPTSPEPTRSRVDADFEFTARVGDDAAAVTVVATDVVGNTLLWAVPLDYRGSAAPTMTVDESATRVREGGVEVVGSVVGGWVTTVVVESVDAEGAVVDAVTVYDGAATDDVQVRDRVGAARGATTVVIRAVDVSGESHRASVTLRASTPTETPVASSPTGTPTRTPTVEATPVTTMPDDGGPTTRGRGSLPTALAAVGILGGLLLGGLTRRR</sequence>
<dbReference type="Proteomes" id="UP000253273">
    <property type="component" value="Chromosome"/>
</dbReference>
<feature type="transmembrane region" description="Helical" evidence="2">
    <location>
        <begin position="468"/>
        <end position="486"/>
    </location>
</feature>
<evidence type="ECO:0000313" key="4">
    <source>
        <dbReference type="Proteomes" id="UP000253273"/>
    </source>
</evidence>
<evidence type="ECO:0000256" key="2">
    <source>
        <dbReference type="SAM" id="Phobius"/>
    </source>
</evidence>
<gene>
    <name evidence="3" type="ORF">DU500_03570</name>
</gene>
<proteinExistence type="predicted"/>
<feature type="region of interest" description="Disordered" evidence="1">
    <location>
        <begin position="417"/>
        <end position="463"/>
    </location>
</feature>
<dbReference type="GeneID" id="37282433"/>
<organism evidence="3 4">
    <name type="scientific">Haloplanus rubicundus</name>
    <dbReference type="NCBI Taxonomy" id="1547898"/>
    <lineage>
        <taxon>Archaea</taxon>
        <taxon>Methanobacteriati</taxon>
        <taxon>Methanobacteriota</taxon>
        <taxon>Stenosarchaea group</taxon>
        <taxon>Halobacteria</taxon>
        <taxon>Halobacteriales</taxon>
        <taxon>Haloferacaceae</taxon>
        <taxon>Haloplanus</taxon>
    </lineage>
</organism>
<dbReference type="KEGG" id="haj:DU500_03570"/>
<keyword evidence="2" id="KW-0812">Transmembrane</keyword>
<evidence type="ECO:0000256" key="1">
    <source>
        <dbReference type="SAM" id="MobiDB-lite"/>
    </source>
</evidence>
<protein>
    <submittedName>
        <fullName evidence="3">Uncharacterized protein</fullName>
    </submittedName>
</protein>
<keyword evidence="4" id="KW-1185">Reference proteome</keyword>
<name>A0A345E066_9EURY</name>
<evidence type="ECO:0000313" key="3">
    <source>
        <dbReference type="EMBL" id="AXG05588.1"/>
    </source>
</evidence>
<reference evidence="3 4" key="1">
    <citation type="submission" date="2018-07" db="EMBL/GenBank/DDBJ databases">
        <title>Genome sequences of Haloplanus sp. CBA1113.</title>
        <authorList>
            <person name="Kim Y.B."/>
            <person name="Roh S.W."/>
        </authorList>
    </citation>
    <scope>NUCLEOTIDE SEQUENCE [LARGE SCALE GENOMIC DNA]</scope>
    <source>
        <strain evidence="3 4">CBA1113</strain>
    </source>
</reference>
<keyword evidence="2" id="KW-1133">Transmembrane helix</keyword>
<dbReference type="EMBL" id="CP031150">
    <property type="protein sequence ID" value="AXG05588.1"/>
    <property type="molecule type" value="Genomic_DNA"/>
</dbReference>
<keyword evidence="2" id="KW-0472">Membrane</keyword>
<dbReference type="AlphaFoldDB" id="A0A345E066"/>
<feature type="compositionally biased region" description="Low complexity" evidence="1">
    <location>
        <begin position="436"/>
        <end position="455"/>
    </location>
</feature>
<feature type="compositionally biased region" description="Polar residues" evidence="1">
    <location>
        <begin position="422"/>
        <end position="435"/>
    </location>
</feature>